<accession>A0A558GBE7</accession>
<dbReference type="PROSITE" id="PS00028">
    <property type="entry name" value="ZINC_FINGER_C2H2_1"/>
    <property type="match status" value="1"/>
</dbReference>
<dbReference type="AlphaFoldDB" id="A0A558GBE7"/>
<keyword evidence="2" id="KW-0378">Hydrolase</keyword>
<dbReference type="InterPro" id="IPR013087">
    <property type="entry name" value="Znf_C2H2_type"/>
</dbReference>
<proteinExistence type="predicted"/>
<sequence>MECPSCGKQLATEQGMRQHHTKVHNTPLPNRVCKRCHQEFYDPKSQRAYCEECYSEQGNQNGNWRGGKETETCSVCDATFSYYPSNKQGVYCSECVKEAEGLLPENPAERIELIRTACSFCEAQLERLPSSINGNEYGSFCDLDCYGKWLSNNIVGSNHHQWEGGTLFYGESWWPVRRKALEGDNYTCQRCGADSEELGQNPDVHHLNRVRDFDDPSNAHTLSNVVSLCRSCHRLVESGDKK</sequence>
<dbReference type="InterPro" id="IPR002711">
    <property type="entry name" value="HNH"/>
</dbReference>
<dbReference type="Gene3D" id="1.10.30.50">
    <property type="match status" value="1"/>
</dbReference>
<protein>
    <submittedName>
        <fullName evidence="4">HNH endonuclease</fullName>
    </submittedName>
</protein>
<dbReference type="GO" id="GO:0005829">
    <property type="term" value="C:cytosol"/>
    <property type="evidence" value="ECO:0007669"/>
    <property type="project" value="TreeGrafter"/>
</dbReference>
<gene>
    <name evidence="4" type="ORF">FQA18_08535</name>
</gene>
<dbReference type="GO" id="GO:0016787">
    <property type="term" value="F:hydrolase activity"/>
    <property type="evidence" value="ECO:0007669"/>
    <property type="project" value="UniProtKB-KW"/>
</dbReference>
<evidence type="ECO:0000313" key="5">
    <source>
        <dbReference type="Proteomes" id="UP000320212"/>
    </source>
</evidence>
<dbReference type="EMBL" id="VMTR01000046">
    <property type="protein sequence ID" value="TVT95066.1"/>
    <property type="molecule type" value="Genomic_DNA"/>
</dbReference>
<evidence type="ECO:0000259" key="3">
    <source>
        <dbReference type="PROSITE" id="PS50157"/>
    </source>
</evidence>
<dbReference type="Proteomes" id="UP000320212">
    <property type="component" value="Unassembled WGS sequence"/>
</dbReference>
<dbReference type="RefSeq" id="WP_144858688.1">
    <property type="nucleotide sequence ID" value="NZ_VMTR01000046.1"/>
</dbReference>
<dbReference type="CDD" id="cd00085">
    <property type="entry name" value="HNHc"/>
    <property type="match status" value="1"/>
</dbReference>
<dbReference type="GO" id="GO:0004519">
    <property type="term" value="F:endonuclease activity"/>
    <property type="evidence" value="ECO:0007669"/>
    <property type="project" value="UniProtKB-KW"/>
</dbReference>
<organism evidence="4 5">
    <name type="scientific">Haloferax volcanii</name>
    <name type="common">Halobacterium volcanii</name>
    <dbReference type="NCBI Taxonomy" id="2246"/>
    <lineage>
        <taxon>Archaea</taxon>
        <taxon>Methanobacteriati</taxon>
        <taxon>Methanobacteriota</taxon>
        <taxon>Stenosarchaea group</taxon>
        <taxon>Halobacteria</taxon>
        <taxon>Halobacteriales</taxon>
        <taxon>Haloferacaceae</taxon>
        <taxon>Haloferax</taxon>
    </lineage>
</organism>
<reference evidence="4 5" key="1">
    <citation type="submission" date="2019-07" db="EMBL/GenBank/DDBJ databases">
        <title>Draft genome sequence of Haloferax volcanii SS0101, isolated from salt farm in Samut Sakhon, Thailand.</title>
        <authorList>
            <person name="Wanthongcharoen S."/>
            <person name="Yamprayoonswat W."/>
            <person name="Ruangsuj P."/>
            <person name="Thongpramul N."/>
            <person name="Jumpathong W."/>
            <person name="Sittihan S."/>
            <person name="Kanjanavas P."/>
            <person name="Yasawong M."/>
        </authorList>
    </citation>
    <scope>NUCLEOTIDE SEQUENCE [LARGE SCALE GENOMIC DNA]</scope>
    <source>
        <strain evidence="4 5">SS0101</strain>
    </source>
</reference>
<keyword evidence="1" id="KW-0540">Nuclease</keyword>
<name>A0A558GBE7_HALVO</name>
<comment type="caution">
    <text evidence="4">The sequence shown here is derived from an EMBL/GenBank/DDBJ whole genome shotgun (WGS) entry which is preliminary data.</text>
</comment>
<evidence type="ECO:0000256" key="2">
    <source>
        <dbReference type="ARBA" id="ARBA00022801"/>
    </source>
</evidence>
<dbReference type="PANTHER" id="PTHR41286">
    <property type="entry name" value="HNH NUCLEASE YAJD-RELATED"/>
    <property type="match status" value="1"/>
</dbReference>
<dbReference type="SMART" id="SM00507">
    <property type="entry name" value="HNHc"/>
    <property type="match status" value="1"/>
</dbReference>
<feature type="domain" description="C2H2-type" evidence="3">
    <location>
        <begin position="1"/>
        <end position="29"/>
    </location>
</feature>
<dbReference type="InterPro" id="IPR003615">
    <property type="entry name" value="HNH_nuc"/>
</dbReference>
<dbReference type="PROSITE" id="PS50157">
    <property type="entry name" value="ZINC_FINGER_C2H2_2"/>
    <property type="match status" value="1"/>
</dbReference>
<dbReference type="GO" id="GO:0003676">
    <property type="term" value="F:nucleic acid binding"/>
    <property type="evidence" value="ECO:0007669"/>
    <property type="project" value="InterPro"/>
</dbReference>
<dbReference type="PANTHER" id="PTHR41286:SF1">
    <property type="entry name" value="HNH NUCLEASE YAJD-RELATED"/>
    <property type="match status" value="1"/>
</dbReference>
<dbReference type="GO" id="GO:0008270">
    <property type="term" value="F:zinc ion binding"/>
    <property type="evidence" value="ECO:0007669"/>
    <property type="project" value="InterPro"/>
</dbReference>
<dbReference type="Pfam" id="PF01844">
    <property type="entry name" value="HNH"/>
    <property type="match status" value="1"/>
</dbReference>
<evidence type="ECO:0000313" key="4">
    <source>
        <dbReference type="EMBL" id="TVT95066.1"/>
    </source>
</evidence>
<evidence type="ECO:0000256" key="1">
    <source>
        <dbReference type="ARBA" id="ARBA00022722"/>
    </source>
</evidence>
<keyword evidence="4" id="KW-0255">Endonuclease</keyword>